<protein>
    <submittedName>
        <fullName evidence="1">Uncharacterized protein</fullName>
    </submittedName>
</protein>
<proteinExistence type="predicted"/>
<organism evidence="1 2">
    <name type="scientific">Thermococcus gorgonarius</name>
    <dbReference type="NCBI Taxonomy" id="71997"/>
    <lineage>
        <taxon>Archaea</taxon>
        <taxon>Methanobacteriati</taxon>
        <taxon>Methanobacteriota</taxon>
        <taxon>Thermococci</taxon>
        <taxon>Thermococcales</taxon>
        <taxon>Thermococcaceae</taxon>
        <taxon>Thermococcus</taxon>
    </lineage>
</organism>
<keyword evidence="2" id="KW-1185">Reference proteome</keyword>
<dbReference type="Proteomes" id="UP000250134">
    <property type="component" value="Chromosome"/>
</dbReference>
<dbReference type="KEGG" id="tgg:A3K92_06540"/>
<gene>
    <name evidence="1" type="ORF">A3K92_06540</name>
</gene>
<evidence type="ECO:0000313" key="1">
    <source>
        <dbReference type="EMBL" id="ASJ01163.1"/>
    </source>
</evidence>
<dbReference type="RefSeq" id="WP_088885502.1">
    <property type="nucleotide sequence ID" value="NZ_CP014855.1"/>
</dbReference>
<evidence type="ECO:0000313" key="2">
    <source>
        <dbReference type="Proteomes" id="UP000250134"/>
    </source>
</evidence>
<sequence length="117" mass="12939">MLDDVEIDAIFKRAKLAATIKQAVQKLSTELVCLDTVILSNGKKSLVLVLSSKRGSDGDYPADIGLLRSALPPGTVEFWSISRRGDKLYLRDLSEGDSELIPLELFELDAFIELKLM</sequence>
<dbReference type="GeneID" id="33332194"/>
<name>A0A2Z2M7A7_THEGO</name>
<reference evidence="1 2" key="1">
    <citation type="submission" date="2016-03" db="EMBL/GenBank/DDBJ databases">
        <title>Complete genome sequence of Thermococcus gorgonarius.</title>
        <authorList>
            <person name="Oger P.M."/>
        </authorList>
    </citation>
    <scope>NUCLEOTIDE SEQUENCE [LARGE SCALE GENOMIC DNA]</scope>
    <source>
        <strain evidence="1 2">W-12</strain>
    </source>
</reference>
<dbReference type="EMBL" id="CP014855">
    <property type="protein sequence ID" value="ASJ01163.1"/>
    <property type="molecule type" value="Genomic_DNA"/>
</dbReference>
<accession>A0A2Z2M7A7</accession>
<dbReference type="AlphaFoldDB" id="A0A2Z2M7A7"/>